<dbReference type="InterPro" id="IPR029261">
    <property type="entry name" value="Transposase_Znf"/>
</dbReference>
<dbReference type="InterPro" id="IPR032877">
    <property type="entry name" value="Transposase_HTH"/>
</dbReference>
<evidence type="ECO:0000259" key="4">
    <source>
        <dbReference type="Pfam" id="PF14690"/>
    </source>
</evidence>
<dbReference type="Pfam" id="PF13542">
    <property type="entry name" value="HTH_Tnp_ISL3"/>
    <property type="match status" value="1"/>
</dbReference>
<protein>
    <submittedName>
        <fullName evidence="5">ISL3 family transposase</fullName>
    </submittedName>
</protein>
<gene>
    <name evidence="5" type="ORF">FYL31_15120</name>
</gene>
<evidence type="ECO:0000313" key="5">
    <source>
        <dbReference type="EMBL" id="TYL56260.1"/>
    </source>
</evidence>
<reference evidence="5 6" key="1">
    <citation type="submission" date="2019-08" db="EMBL/GenBank/DDBJ databases">
        <authorList>
            <person name="Duncan S."/>
            <person name="Walker A."/>
        </authorList>
    </citation>
    <scope>NUCLEOTIDE SEQUENCE [LARGE SCALE GENOMIC DNA]</scope>
    <source>
        <strain evidence="5 6">T3WBe13</strain>
    </source>
</reference>
<evidence type="ECO:0000256" key="1">
    <source>
        <dbReference type="SAM" id="MobiDB-lite"/>
    </source>
</evidence>
<dbReference type="InterPro" id="IPR002560">
    <property type="entry name" value="Transposase_DDE"/>
</dbReference>
<feature type="domain" description="Transposase IS204/IS1001/IS1096/IS1165 zinc-finger" evidence="4">
    <location>
        <begin position="59"/>
        <end position="106"/>
    </location>
</feature>
<sequence>MGSIIIFLSRKNCKRKSHHMLNKNCIKTILNVKYTCIDKVTMLADTSIMIEVHATKGEQCRCGICGKKSKFYDNGNEGARTWRACDWAGHKVILVGPSCRVNCKEHGVVTCRFPWARHGSRFTRKFEEQTAWMAVNCSRIAVAAFMRISWNTVGPIIERVEKDLDINPNARFDNLVRIGVDETSYRKGHKYITTVVNHDTGNVIWVAKGHGKTIFEQFFKLLTPEQRNNIQLVSGDGAKWIDECIKEYCPNANRCVDPFHVIEWAMDALDSVRVDAWREAKAATKEQPKAKRGRPKKDTPSKDTTATELKNSKMALGKASSNLTPNQQAKVEWIAKTDPRLYRAYKLKESLRLVFHNDTIEDAKEALDAWFKWARHCRIPAFVELQKKINRHKQSILNTIDYGLTNARIEAINNKIKLSIRMAYGFRNLDNMMAMIMLRCSDIKVQLPWEKDEWSSFFCFG</sequence>
<evidence type="ECO:0000259" key="3">
    <source>
        <dbReference type="Pfam" id="PF13542"/>
    </source>
</evidence>
<dbReference type="Proteomes" id="UP000324327">
    <property type="component" value="Unassembled WGS sequence"/>
</dbReference>
<dbReference type="Pfam" id="PF01610">
    <property type="entry name" value="DDE_Tnp_ISL3"/>
    <property type="match status" value="1"/>
</dbReference>
<dbReference type="AlphaFoldDB" id="A0A5S4VB08"/>
<dbReference type="PANTHER" id="PTHR33498:SF1">
    <property type="entry name" value="TRANSPOSASE FOR INSERTION SEQUENCE ELEMENT IS1557"/>
    <property type="match status" value="1"/>
</dbReference>
<dbReference type="EMBL" id="VSTF01000047">
    <property type="protein sequence ID" value="TYL56260.1"/>
    <property type="molecule type" value="Genomic_DNA"/>
</dbReference>
<feature type="region of interest" description="Disordered" evidence="1">
    <location>
        <begin position="281"/>
        <end position="310"/>
    </location>
</feature>
<dbReference type="NCBIfam" id="NF033550">
    <property type="entry name" value="transpos_ISL3"/>
    <property type="match status" value="1"/>
</dbReference>
<name>A0A5S4VB08_9FIRM</name>
<feature type="domain" description="Transposase IS204/IS1001/IS1096/IS1165 DDE" evidence="2">
    <location>
        <begin position="178"/>
        <end position="436"/>
    </location>
</feature>
<proteinExistence type="predicted"/>
<accession>A0A5S4VB08</accession>
<reference evidence="5 6" key="2">
    <citation type="submission" date="2019-09" db="EMBL/GenBank/DDBJ databases">
        <title>Strain-level analysis of Eubacterium rectale using genomes from metagenomes.</title>
        <authorList>
            <person name="Karcher N."/>
            <person name="Segata N."/>
        </authorList>
    </citation>
    <scope>NUCLEOTIDE SEQUENCE [LARGE SCALE GENOMIC DNA]</scope>
    <source>
        <strain evidence="5 6">T3WBe13</strain>
    </source>
</reference>
<organism evidence="5 6">
    <name type="scientific">Agathobacter rectalis</name>
    <dbReference type="NCBI Taxonomy" id="39491"/>
    <lineage>
        <taxon>Bacteria</taxon>
        <taxon>Bacillati</taxon>
        <taxon>Bacillota</taxon>
        <taxon>Clostridia</taxon>
        <taxon>Lachnospirales</taxon>
        <taxon>Lachnospiraceae</taxon>
        <taxon>Agathobacter</taxon>
    </lineage>
</organism>
<dbReference type="Pfam" id="PF14690">
    <property type="entry name" value="Zn_ribbon_ISL3"/>
    <property type="match status" value="1"/>
</dbReference>
<dbReference type="PANTHER" id="PTHR33498">
    <property type="entry name" value="TRANSPOSASE FOR INSERTION SEQUENCE ELEMENT IS1557"/>
    <property type="match status" value="1"/>
</dbReference>
<feature type="domain" description="Transposase IS204/IS1001/IS1096/IS1165 helix-turn-helix" evidence="3">
    <location>
        <begin position="113"/>
        <end position="159"/>
    </location>
</feature>
<dbReference type="InterPro" id="IPR047951">
    <property type="entry name" value="Transpos_ISL3"/>
</dbReference>
<evidence type="ECO:0000259" key="2">
    <source>
        <dbReference type="Pfam" id="PF01610"/>
    </source>
</evidence>
<evidence type="ECO:0000313" key="6">
    <source>
        <dbReference type="Proteomes" id="UP000324327"/>
    </source>
</evidence>
<comment type="caution">
    <text evidence="5">The sequence shown here is derived from an EMBL/GenBank/DDBJ whole genome shotgun (WGS) entry which is preliminary data.</text>
</comment>